<reference evidence="2 3" key="2">
    <citation type="journal article" date="2016" name="Environ. Microbiol. Rep.">
        <title>Metagenomic evidence for the presence of phototrophic Gemmatimonadetes bacteria in diverse environments.</title>
        <authorList>
            <person name="Zeng Y."/>
            <person name="Baumbach J."/>
            <person name="Barbosa E.G."/>
            <person name="Azevedo V."/>
            <person name="Zhang C."/>
            <person name="Koblizek M."/>
        </authorList>
    </citation>
    <scope>NUCLEOTIDE SEQUENCE [LARGE SCALE GENOMIC DNA]</scope>
    <source>
        <strain evidence="2 3">AP64</strain>
    </source>
</reference>
<dbReference type="STRING" id="1379270.GEMMAAP_16820"/>
<dbReference type="Gene3D" id="2.40.33.20">
    <property type="entry name" value="PK beta-barrel domain-like"/>
    <property type="match status" value="1"/>
</dbReference>
<proteinExistence type="predicted"/>
<name>A0A143BN10_9BACT</name>
<dbReference type="PANTHER" id="PTHR30212:SF2">
    <property type="entry name" value="PROTEIN YIIM"/>
    <property type="match status" value="1"/>
</dbReference>
<dbReference type="Proteomes" id="UP000076404">
    <property type="component" value="Chromosome"/>
</dbReference>
<accession>A0A143BN10</accession>
<dbReference type="OrthoDB" id="9786134at2"/>
<gene>
    <name evidence="2" type="ORF">GEMMAAP_16820</name>
</gene>
<dbReference type="PANTHER" id="PTHR30212">
    <property type="entry name" value="PROTEIN YIIM"/>
    <property type="match status" value="1"/>
</dbReference>
<evidence type="ECO:0000313" key="3">
    <source>
        <dbReference type="Proteomes" id="UP000076404"/>
    </source>
</evidence>
<feature type="domain" description="MOSC" evidence="1">
    <location>
        <begin position="29"/>
        <end position="162"/>
    </location>
</feature>
<keyword evidence="3" id="KW-1185">Reference proteome</keyword>
<dbReference type="eggNOG" id="COG2258">
    <property type="taxonomic scope" value="Bacteria"/>
</dbReference>
<dbReference type="Pfam" id="PF03473">
    <property type="entry name" value="MOSC"/>
    <property type="match status" value="1"/>
</dbReference>
<organism evidence="2 3">
    <name type="scientific">Gemmatimonas phototrophica</name>
    <dbReference type="NCBI Taxonomy" id="1379270"/>
    <lineage>
        <taxon>Bacteria</taxon>
        <taxon>Pseudomonadati</taxon>
        <taxon>Gemmatimonadota</taxon>
        <taxon>Gemmatimonadia</taxon>
        <taxon>Gemmatimonadales</taxon>
        <taxon>Gemmatimonadaceae</taxon>
        <taxon>Gemmatimonas</taxon>
    </lineage>
</organism>
<dbReference type="AlphaFoldDB" id="A0A143BN10"/>
<dbReference type="SUPFAM" id="SSF50800">
    <property type="entry name" value="PK beta-barrel domain-like"/>
    <property type="match status" value="1"/>
</dbReference>
<reference evidence="2 3" key="1">
    <citation type="journal article" date="2014" name="Proc. Natl. Acad. Sci. U.S.A.">
        <title>Functional type 2 photosynthetic reaction centers found in the rare bacterial phylum Gemmatimonadetes.</title>
        <authorList>
            <person name="Zeng Y."/>
            <person name="Feng F."/>
            <person name="Medova H."/>
            <person name="Dean J."/>
            <person name="Koblizek M."/>
        </authorList>
    </citation>
    <scope>NUCLEOTIDE SEQUENCE [LARGE SCALE GENOMIC DNA]</scope>
    <source>
        <strain evidence="2 3">AP64</strain>
    </source>
</reference>
<evidence type="ECO:0000313" key="2">
    <source>
        <dbReference type="EMBL" id="AMW06003.1"/>
    </source>
</evidence>
<dbReference type="KEGG" id="gph:GEMMAAP_16820"/>
<sequence>MTTLLSVNVGTLAALHHDTPRKRTGIFKQPVTFPVEVTPLGLLGDRVGNLTHHGGPDQAVYLYSAEDYAWWAAQGITPTSAGSFGENLTLDAWWPNVRAGDQLTVGDVTLELTAPRIPCGTLATRMGDPQFVKRFRHAERCGAYARVLRRGTVQGGLSVTVERAPSDFPTIVELFRYWYDRPHDRAALTHALRTPIGARLRATFVEWVNSSSA</sequence>
<dbReference type="InterPro" id="IPR011037">
    <property type="entry name" value="Pyrv_Knase-like_insert_dom_sf"/>
</dbReference>
<dbReference type="GO" id="GO:0030151">
    <property type="term" value="F:molybdenum ion binding"/>
    <property type="evidence" value="ECO:0007669"/>
    <property type="project" value="InterPro"/>
</dbReference>
<dbReference type="InterPro" id="IPR052353">
    <property type="entry name" value="Benzoxazolinone_Detox_Enz"/>
</dbReference>
<protein>
    <recommendedName>
        <fullName evidence="1">MOSC domain-containing protein</fullName>
    </recommendedName>
</protein>
<dbReference type="InterPro" id="IPR005302">
    <property type="entry name" value="MoCF_Sase_C"/>
</dbReference>
<dbReference type="GO" id="GO:0003824">
    <property type="term" value="F:catalytic activity"/>
    <property type="evidence" value="ECO:0007669"/>
    <property type="project" value="InterPro"/>
</dbReference>
<dbReference type="EMBL" id="CP011454">
    <property type="protein sequence ID" value="AMW06003.1"/>
    <property type="molecule type" value="Genomic_DNA"/>
</dbReference>
<dbReference type="RefSeq" id="WP_026848265.1">
    <property type="nucleotide sequence ID" value="NZ_CP011454.1"/>
</dbReference>
<evidence type="ECO:0000259" key="1">
    <source>
        <dbReference type="PROSITE" id="PS51340"/>
    </source>
</evidence>
<dbReference type="PROSITE" id="PS51340">
    <property type="entry name" value="MOSC"/>
    <property type="match status" value="1"/>
</dbReference>
<dbReference type="GO" id="GO:0030170">
    <property type="term" value="F:pyridoxal phosphate binding"/>
    <property type="evidence" value="ECO:0007669"/>
    <property type="project" value="InterPro"/>
</dbReference>